<dbReference type="EMBL" id="REGN01013902">
    <property type="protein sequence ID" value="RMZ93313.1"/>
    <property type="molecule type" value="Genomic_DNA"/>
</dbReference>
<feature type="transmembrane region" description="Helical" evidence="1">
    <location>
        <begin position="59"/>
        <end position="80"/>
    </location>
</feature>
<comment type="caution">
    <text evidence="2">The sequence shown here is derived from an EMBL/GenBank/DDBJ whole genome shotgun (WGS) entry which is preliminary data.</text>
</comment>
<protein>
    <submittedName>
        <fullName evidence="2">Uncharacterized protein</fullName>
    </submittedName>
</protein>
<accession>A0A3M7P2T2</accession>
<dbReference type="AlphaFoldDB" id="A0A3M7P2T2"/>
<evidence type="ECO:0000313" key="2">
    <source>
        <dbReference type="EMBL" id="RMZ93313.1"/>
    </source>
</evidence>
<evidence type="ECO:0000256" key="1">
    <source>
        <dbReference type="SAM" id="Phobius"/>
    </source>
</evidence>
<evidence type="ECO:0000313" key="3">
    <source>
        <dbReference type="Proteomes" id="UP000276133"/>
    </source>
</evidence>
<keyword evidence="1" id="KW-0812">Transmembrane</keyword>
<sequence length="84" mass="9205">MSQRIGHGANYQSNDGRALRSDTVAHHALRFESVFVAHGQNAIGKDTDGDQAAQRHKRVFFHALAQLIPASGIVLVYLVIEVIL</sequence>
<keyword evidence="1" id="KW-1133">Transmembrane helix</keyword>
<gene>
    <name evidence="2" type="ORF">BpHYR1_035104</name>
</gene>
<keyword evidence="1" id="KW-0472">Membrane</keyword>
<keyword evidence="3" id="KW-1185">Reference proteome</keyword>
<reference evidence="2 3" key="1">
    <citation type="journal article" date="2018" name="Sci. Rep.">
        <title>Genomic signatures of local adaptation to the degree of environmental predictability in rotifers.</title>
        <authorList>
            <person name="Franch-Gras L."/>
            <person name="Hahn C."/>
            <person name="Garcia-Roger E.M."/>
            <person name="Carmona M.J."/>
            <person name="Serra M."/>
            <person name="Gomez A."/>
        </authorList>
    </citation>
    <scope>NUCLEOTIDE SEQUENCE [LARGE SCALE GENOMIC DNA]</scope>
    <source>
        <strain evidence="2">HYR1</strain>
    </source>
</reference>
<name>A0A3M7P2T2_BRAPC</name>
<organism evidence="2 3">
    <name type="scientific">Brachionus plicatilis</name>
    <name type="common">Marine rotifer</name>
    <name type="synonym">Brachionus muelleri</name>
    <dbReference type="NCBI Taxonomy" id="10195"/>
    <lineage>
        <taxon>Eukaryota</taxon>
        <taxon>Metazoa</taxon>
        <taxon>Spiralia</taxon>
        <taxon>Gnathifera</taxon>
        <taxon>Rotifera</taxon>
        <taxon>Eurotatoria</taxon>
        <taxon>Monogononta</taxon>
        <taxon>Pseudotrocha</taxon>
        <taxon>Ploima</taxon>
        <taxon>Brachionidae</taxon>
        <taxon>Brachionus</taxon>
    </lineage>
</organism>
<proteinExistence type="predicted"/>
<dbReference type="Proteomes" id="UP000276133">
    <property type="component" value="Unassembled WGS sequence"/>
</dbReference>